<name>A0A9D4QQK0_DREPO</name>
<keyword evidence="3" id="KW-1185">Reference proteome</keyword>
<comment type="caution">
    <text evidence="2">The sequence shown here is derived from an EMBL/GenBank/DDBJ whole genome shotgun (WGS) entry which is preliminary data.</text>
</comment>
<feature type="compositionally biased region" description="Polar residues" evidence="1">
    <location>
        <begin position="1"/>
        <end position="30"/>
    </location>
</feature>
<dbReference type="Proteomes" id="UP000828390">
    <property type="component" value="Unassembled WGS sequence"/>
</dbReference>
<gene>
    <name evidence="2" type="ORF">DPMN_113025</name>
</gene>
<protein>
    <submittedName>
        <fullName evidence="2">Uncharacterized protein</fullName>
    </submittedName>
</protein>
<reference evidence="2" key="2">
    <citation type="submission" date="2020-11" db="EMBL/GenBank/DDBJ databases">
        <authorList>
            <person name="McCartney M.A."/>
            <person name="Auch B."/>
            <person name="Kono T."/>
            <person name="Mallez S."/>
            <person name="Becker A."/>
            <person name="Gohl D.M."/>
            <person name="Silverstein K.A.T."/>
            <person name="Koren S."/>
            <person name="Bechman K.B."/>
            <person name="Herman A."/>
            <person name="Abrahante J.E."/>
            <person name="Garbe J."/>
        </authorList>
    </citation>
    <scope>NUCLEOTIDE SEQUENCE</scope>
    <source>
        <strain evidence="2">Duluth1</strain>
        <tissue evidence="2">Whole animal</tissue>
    </source>
</reference>
<organism evidence="2 3">
    <name type="scientific">Dreissena polymorpha</name>
    <name type="common">Zebra mussel</name>
    <name type="synonym">Mytilus polymorpha</name>
    <dbReference type="NCBI Taxonomy" id="45954"/>
    <lineage>
        <taxon>Eukaryota</taxon>
        <taxon>Metazoa</taxon>
        <taxon>Spiralia</taxon>
        <taxon>Lophotrochozoa</taxon>
        <taxon>Mollusca</taxon>
        <taxon>Bivalvia</taxon>
        <taxon>Autobranchia</taxon>
        <taxon>Heteroconchia</taxon>
        <taxon>Euheterodonta</taxon>
        <taxon>Imparidentia</taxon>
        <taxon>Neoheterodontei</taxon>
        <taxon>Myida</taxon>
        <taxon>Dreissenoidea</taxon>
        <taxon>Dreissenidae</taxon>
        <taxon>Dreissena</taxon>
    </lineage>
</organism>
<dbReference type="EMBL" id="JAIWYP010000004">
    <property type="protein sequence ID" value="KAH3839593.1"/>
    <property type="molecule type" value="Genomic_DNA"/>
</dbReference>
<proteinExistence type="predicted"/>
<dbReference type="AlphaFoldDB" id="A0A9D4QQK0"/>
<evidence type="ECO:0000256" key="1">
    <source>
        <dbReference type="SAM" id="MobiDB-lite"/>
    </source>
</evidence>
<sequence>MATPSHTRSLESSASANPIWRNPSSRNCQTCRRRSKPVPNRATMRNVSNDNSRTNGAMWARQPQEGLVLSFSMQHHWRHHLSLLLQEPWW</sequence>
<accession>A0A9D4QQK0</accession>
<evidence type="ECO:0000313" key="3">
    <source>
        <dbReference type="Proteomes" id="UP000828390"/>
    </source>
</evidence>
<feature type="compositionally biased region" description="Polar residues" evidence="1">
    <location>
        <begin position="43"/>
        <end position="55"/>
    </location>
</feature>
<feature type="region of interest" description="Disordered" evidence="1">
    <location>
        <begin position="1"/>
        <end position="57"/>
    </location>
</feature>
<evidence type="ECO:0000313" key="2">
    <source>
        <dbReference type="EMBL" id="KAH3839593.1"/>
    </source>
</evidence>
<reference evidence="2" key="1">
    <citation type="journal article" date="2019" name="bioRxiv">
        <title>The Genome of the Zebra Mussel, Dreissena polymorpha: A Resource for Invasive Species Research.</title>
        <authorList>
            <person name="McCartney M.A."/>
            <person name="Auch B."/>
            <person name="Kono T."/>
            <person name="Mallez S."/>
            <person name="Zhang Y."/>
            <person name="Obille A."/>
            <person name="Becker A."/>
            <person name="Abrahante J.E."/>
            <person name="Garbe J."/>
            <person name="Badalamenti J.P."/>
            <person name="Herman A."/>
            <person name="Mangelson H."/>
            <person name="Liachko I."/>
            <person name="Sullivan S."/>
            <person name="Sone E.D."/>
            <person name="Koren S."/>
            <person name="Silverstein K.A.T."/>
            <person name="Beckman K.B."/>
            <person name="Gohl D.M."/>
        </authorList>
    </citation>
    <scope>NUCLEOTIDE SEQUENCE</scope>
    <source>
        <strain evidence="2">Duluth1</strain>
        <tissue evidence="2">Whole animal</tissue>
    </source>
</reference>